<reference evidence="1" key="1">
    <citation type="submission" date="2021-05" db="EMBL/GenBank/DDBJ databases">
        <authorList>
            <person name="Alioto T."/>
            <person name="Alioto T."/>
            <person name="Gomez Garrido J."/>
        </authorList>
    </citation>
    <scope>NUCLEOTIDE SEQUENCE</scope>
</reference>
<evidence type="ECO:0000313" key="1">
    <source>
        <dbReference type="EMBL" id="CAG6450451.1"/>
    </source>
</evidence>
<proteinExistence type="predicted"/>
<dbReference type="EMBL" id="HBUE01015918">
    <property type="protein sequence ID" value="CAG6450451.1"/>
    <property type="molecule type" value="Transcribed_RNA"/>
</dbReference>
<dbReference type="AlphaFoldDB" id="A0A8D8A502"/>
<protein>
    <submittedName>
        <fullName evidence="1">(northern house mosquito) hypothetical protein</fullName>
    </submittedName>
</protein>
<sequence length="123" mass="13741">MHVILFCNVQTSRIFGVPNDVMLSLLFKLPPVSFDVGTLSDGKHGTFHVHWGVQNHQIFVPRWIEHFVKLVTTFLDEPFFVPNFSADEPEVGVGYFFGGQVFPTFYGPDLNAPGETVDLNGGN</sequence>
<name>A0A8D8A502_CULPI</name>
<accession>A0A8D8A502</accession>
<organism evidence="1">
    <name type="scientific">Culex pipiens</name>
    <name type="common">House mosquito</name>
    <dbReference type="NCBI Taxonomy" id="7175"/>
    <lineage>
        <taxon>Eukaryota</taxon>
        <taxon>Metazoa</taxon>
        <taxon>Ecdysozoa</taxon>
        <taxon>Arthropoda</taxon>
        <taxon>Hexapoda</taxon>
        <taxon>Insecta</taxon>
        <taxon>Pterygota</taxon>
        <taxon>Neoptera</taxon>
        <taxon>Endopterygota</taxon>
        <taxon>Diptera</taxon>
        <taxon>Nematocera</taxon>
        <taxon>Culicoidea</taxon>
        <taxon>Culicidae</taxon>
        <taxon>Culicinae</taxon>
        <taxon>Culicini</taxon>
        <taxon>Culex</taxon>
        <taxon>Culex</taxon>
    </lineage>
</organism>